<dbReference type="InterPro" id="IPR001915">
    <property type="entry name" value="Peptidase_M48"/>
</dbReference>
<dbReference type="GO" id="GO:0046872">
    <property type="term" value="F:metal ion binding"/>
    <property type="evidence" value="ECO:0007669"/>
    <property type="project" value="UniProtKB-KW"/>
</dbReference>
<keyword evidence="5" id="KW-0862">Zinc</keyword>
<dbReference type="PANTHER" id="PTHR22726:SF24">
    <property type="entry name" value="M48 FAMILY METALLOPEPTIDASE"/>
    <property type="match status" value="1"/>
</dbReference>
<dbReference type="Pfam" id="PF01435">
    <property type="entry name" value="Peptidase_M48"/>
    <property type="match status" value="1"/>
</dbReference>
<dbReference type="GO" id="GO:0004222">
    <property type="term" value="F:metalloendopeptidase activity"/>
    <property type="evidence" value="ECO:0007669"/>
    <property type="project" value="InterPro"/>
</dbReference>
<feature type="domain" description="Peptidase M48" evidence="7">
    <location>
        <begin position="53"/>
        <end position="238"/>
    </location>
</feature>
<reference evidence="8 9" key="2">
    <citation type="submission" date="2018-12" db="EMBL/GenBank/DDBJ databases">
        <title>Simiduia agarivorans gen. nov., sp. nov., a marine, agarolytic bacterium isolated from shallow coastal water from Keelung, Taiwan.</title>
        <authorList>
            <person name="Shieh W.Y."/>
        </authorList>
    </citation>
    <scope>NUCLEOTIDE SEQUENCE [LARGE SCALE GENOMIC DNA]</scope>
    <source>
        <strain evidence="8 9">GTF-13</strain>
    </source>
</reference>
<evidence type="ECO:0000256" key="5">
    <source>
        <dbReference type="ARBA" id="ARBA00022833"/>
    </source>
</evidence>
<evidence type="ECO:0000256" key="6">
    <source>
        <dbReference type="ARBA" id="ARBA00023049"/>
    </source>
</evidence>
<reference evidence="8 9" key="1">
    <citation type="submission" date="2018-08" db="EMBL/GenBank/DDBJ databases">
        <authorList>
            <person name="Khan S.A."/>
        </authorList>
    </citation>
    <scope>NUCLEOTIDE SEQUENCE [LARGE SCALE GENOMIC DNA]</scope>
    <source>
        <strain evidence="8 9">GTF-13</strain>
    </source>
</reference>
<sequence length="469" mass="52060">MLLLLASLQGCARNPATGNHDFVLISEADEISMGRQYSQDIRKQYPFYEDQRLQQYVQSVGRKVAANSHRSELEYQFTVIDTPDINAFALPGGFIYIHRGLMAYLNSEAELAAVLAHEVGHVTARHSVQQQSMAMAGNVLSQVVAVYAGGAVGDLSNIASTALVRGYGRDHELEADGFGAQYLANAGYDPQAMIEVIEVLKNQETFARLRAKESGQEVVGYHGLFSTHPANDERLQGVVGQVPAVVNGRVGREAYLKAIEGMAFGNSASQGIVDGRYFLHKPMNLKVSFPEGWKLQNQPQQLVAIAPDEQAFLLLQLGEIKDGYTPAEYLRERIGRSEFRAGEEISGKGYRGYSAVVDPRGKPLHRIAVIYYQGKVFELIGSVKNEREFDAFDEKMRAAITSFQSLPKADYDKADGLHIKAVRARKGDRFALLARRSPLSRYGEEQLRLINDRYPEGEPAPGQWLKLIY</sequence>
<evidence type="ECO:0000259" key="7">
    <source>
        <dbReference type="Pfam" id="PF01435"/>
    </source>
</evidence>
<accession>A0A3P3VN63</accession>
<dbReference type="AlphaFoldDB" id="A0A3P3VN63"/>
<evidence type="ECO:0000313" key="9">
    <source>
        <dbReference type="Proteomes" id="UP000280792"/>
    </source>
</evidence>
<dbReference type="InterPro" id="IPR051156">
    <property type="entry name" value="Mito/Outer_Membr_Metalloprot"/>
</dbReference>
<dbReference type="CDD" id="cd07333">
    <property type="entry name" value="M48C_bepA_like"/>
    <property type="match status" value="1"/>
</dbReference>
<keyword evidence="2" id="KW-0645">Protease</keyword>
<evidence type="ECO:0000256" key="1">
    <source>
        <dbReference type="ARBA" id="ARBA00001947"/>
    </source>
</evidence>
<evidence type="ECO:0000313" key="8">
    <source>
        <dbReference type="EMBL" id="RRJ83149.1"/>
    </source>
</evidence>
<keyword evidence="3" id="KW-0479">Metal-binding</keyword>
<gene>
    <name evidence="8" type="ORF">D0544_15035</name>
</gene>
<dbReference type="Gene3D" id="3.30.2010.10">
    <property type="entry name" value="Metalloproteases ('zincins'), catalytic domain"/>
    <property type="match status" value="1"/>
</dbReference>
<keyword evidence="6" id="KW-0482">Metalloprotease</keyword>
<dbReference type="EMBL" id="QWEZ01000002">
    <property type="protein sequence ID" value="RRJ83149.1"/>
    <property type="molecule type" value="Genomic_DNA"/>
</dbReference>
<comment type="caution">
    <text evidence="8">The sequence shown here is derived from an EMBL/GenBank/DDBJ whole genome shotgun (WGS) entry which is preliminary data.</text>
</comment>
<evidence type="ECO:0000256" key="2">
    <source>
        <dbReference type="ARBA" id="ARBA00022670"/>
    </source>
</evidence>
<dbReference type="Proteomes" id="UP000280792">
    <property type="component" value="Unassembled WGS sequence"/>
</dbReference>
<keyword evidence="9" id="KW-1185">Reference proteome</keyword>
<proteinExistence type="predicted"/>
<keyword evidence="4" id="KW-0378">Hydrolase</keyword>
<protein>
    <submittedName>
        <fullName evidence="8">Peptidase M48 Ste24p</fullName>
    </submittedName>
</protein>
<dbReference type="GO" id="GO:0016020">
    <property type="term" value="C:membrane"/>
    <property type="evidence" value="ECO:0007669"/>
    <property type="project" value="TreeGrafter"/>
</dbReference>
<name>A0A3P3VN63_9GAMM</name>
<evidence type="ECO:0000256" key="3">
    <source>
        <dbReference type="ARBA" id="ARBA00022723"/>
    </source>
</evidence>
<dbReference type="GO" id="GO:0051603">
    <property type="term" value="P:proteolysis involved in protein catabolic process"/>
    <property type="evidence" value="ECO:0007669"/>
    <property type="project" value="TreeGrafter"/>
</dbReference>
<organism evidence="8 9">
    <name type="scientific">Aestuariirhabdus litorea</name>
    <dbReference type="NCBI Taxonomy" id="2528527"/>
    <lineage>
        <taxon>Bacteria</taxon>
        <taxon>Pseudomonadati</taxon>
        <taxon>Pseudomonadota</taxon>
        <taxon>Gammaproteobacteria</taxon>
        <taxon>Oceanospirillales</taxon>
        <taxon>Aestuariirhabdaceae</taxon>
        <taxon>Aestuariirhabdus</taxon>
    </lineage>
</organism>
<dbReference type="PANTHER" id="PTHR22726">
    <property type="entry name" value="METALLOENDOPEPTIDASE OMA1"/>
    <property type="match status" value="1"/>
</dbReference>
<evidence type="ECO:0000256" key="4">
    <source>
        <dbReference type="ARBA" id="ARBA00022801"/>
    </source>
</evidence>
<comment type="cofactor">
    <cofactor evidence="1">
        <name>Zn(2+)</name>
        <dbReference type="ChEBI" id="CHEBI:29105"/>
    </cofactor>
</comment>